<dbReference type="PIRSF" id="PIRSF037257">
    <property type="entry name" value="DUF1021"/>
    <property type="match status" value="1"/>
</dbReference>
<protein>
    <submittedName>
        <fullName evidence="1">Uncharacterized protein Veg</fullName>
    </submittedName>
</protein>
<dbReference type="RefSeq" id="WP_093311627.1">
    <property type="nucleotide sequence ID" value="NZ_FNPV01000003.1"/>
</dbReference>
<dbReference type="EMBL" id="FNPV01000003">
    <property type="protein sequence ID" value="SDY59214.1"/>
    <property type="molecule type" value="Genomic_DNA"/>
</dbReference>
<keyword evidence="2" id="KW-1185">Reference proteome</keyword>
<evidence type="ECO:0000313" key="1">
    <source>
        <dbReference type="EMBL" id="SDY59214.1"/>
    </source>
</evidence>
<dbReference type="AlphaFoldDB" id="A0A1H3L5K3"/>
<dbReference type="PANTHER" id="PTHR40026:SF1">
    <property type="entry name" value="PROTEIN VEG"/>
    <property type="match status" value="1"/>
</dbReference>
<evidence type="ECO:0000313" key="2">
    <source>
        <dbReference type="Proteomes" id="UP000199230"/>
    </source>
</evidence>
<dbReference type="Pfam" id="PF06257">
    <property type="entry name" value="VEG"/>
    <property type="match status" value="1"/>
</dbReference>
<dbReference type="GO" id="GO:0006355">
    <property type="term" value="P:regulation of DNA-templated transcription"/>
    <property type="evidence" value="ECO:0007669"/>
    <property type="project" value="InterPro"/>
</dbReference>
<accession>A0A1H3L5K3</accession>
<dbReference type="PANTHER" id="PTHR40026">
    <property type="entry name" value="PROTEIN VEG"/>
    <property type="match status" value="1"/>
</dbReference>
<dbReference type="Proteomes" id="UP000199230">
    <property type="component" value="Unassembled WGS sequence"/>
</dbReference>
<dbReference type="Gene3D" id="2.30.30.100">
    <property type="match status" value="1"/>
</dbReference>
<dbReference type="STRING" id="159292.SAMN05192546_10355"/>
<organism evidence="1 2">
    <name type="scientific">Tindallia californiensis</name>
    <dbReference type="NCBI Taxonomy" id="159292"/>
    <lineage>
        <taxon>Bacteria</taxon>
        <taxon>Bacillati</taxon>
        <taxon>Bacillota</taxon>
        <taxon>Clostridia</taxon>
        <taxon>Peptostreptococcales</taxon>
        <taxon>Tindalliaceae</taxon>
        <taxon>Tindallia</taxon>
    </lineage>
</organism>
<dbReference type="InterPro" id="IPR009366">
    <property type="entry name" value="Protein_Veg"/>
</dbReference>
<sequence length="88" mass="10074">MADRNTLGEIKKTIEGYLGKRVTLKANKGRKRIVVREGILEDTYPSIFIVKVFGDFDTDRKVSYSYCDILTETVEITICENNRPIKVS</sequence>
<dbReference type="OrthoDB" id="5469at2"/>
<proteinExistence type="predicted"/>
<reference evidence="1 2" key="1">
    <citation type="submission" date="2016-10" db="EMBL/GenBank/DDBJ databases">
        <authorList>
            <person name="de Groot N.N."/>
        </authorList>
    </citation>
    <scope>NUCLEOTIDE SEQUENCE [LARGE SCALE GENOMIC DNA]</scope>
    <source>
        <strain evidence="1 2">APO</strain>
    </source>
</reference>
<name>A0A1H3L5K3_9FIRM</name>
<gene>
    <name evidence="1" type="ORF">SAMN05192546_10355</name>
</gene>